<protein>
    <recommendedName>
        <fullName evidence="2">histidine kinase</fullName>
        <ecNumber evidence="2">2.7.13.3</ecNumber>
    </recommendedName>
</protein>
<feature type="transmembrane region" description="Helical" evidence="5">
    <location>
        <begin position="796"/>
        <end position="816"/>
    </location>
</feature>
<dbReference type="Proteomes" id="UP000309016">
    <property type="component" value="Chromosome"/>
</dbReference>
<keyword evidence="5" id="KW-0472">Membrane</keyword>
<dbReference type="PROSITE" id="PS50109">
    <property type="entry name" value="HIS_KIN"/>
    <property type="match status" value="1"/>
</dbReference>
<dbReference type="AlphaFoldDB" id="A0A5B7X1K2"/>
<dbReference type="InterPro" id="IPR003594">
    <property type="entry name" value="HATPase_dom"/>
</dbReference>
<dbReference type="Gene3D" id="3.30.565.10">
    <property type="entry name" value="Histidine kinase-like ATPase, C-terminal domain"/>
    <property type="match status" value="1"/>
</dbReference>
<dbReference type="SUPFAM" id="SSF47384">
    <property type="entry name" value="Homodimeric domain of signal transducing histidine kinase"/>
    <property type="match status" value="1"/>
</dbReference>
<dbReference type="EC" id="2.7.13.3" evidence="2"/>
<proteinExistence type="predicted"/>
<dbReference type="EMBL" id="CP040812">
    <property type="protein sequence ID" value="QCY68503.1"/>
    <property type="molecule type" value="Genomic_DNA"/>
</dbReference>
<dbReference type="RefSeq" id="WP_139065080.1">
    <property type="nucleotide sequence ID" value="NZ_CP040812.1"/>
</dbReference>
<dbReference type="InterPro" id="IPR013783">
    <property type="entry name" value="Ig-like_fold"/>
</dbReference>
<dbReference type="InterPro" id="IPR011110">
    <property type="entry name" value="Reg_prop"/>
</dbReference>
<dbReference type="SUPFAM" id="SSF55874">
    <property type="entry name" value="ATPase domain of HSP90 chaperone/DNA topoisomerase II/histidine kinase"/>
    <property type="match status" value="1"/>
</dbReference>
<keyword evidence="8" id="KW-1185">Reference proteome</keyword>
<dbReference type="CDD" id="cd00082">
    <property type="entry name" value="HisKA"/>
    <property type="match status" value="1"/>
</dbReference>
<evidence type="ECO:0000256" key="4">
    <source>
        <dbReference type="SAM" id="Coils"/>
    </source>
</evidence>
<dbReference type="SUPFAM" id="SSF63829">
    <property type="entry name" value="Calcium-dependent phosphotriesterase"/>
    <property type="match status" value="2"/>
</dbReference>
<dbReference type="InterPro" id="IPR015943">
    <property type="entry name" value="WD40/YVTN_repeat-like_dom_sf"/>
</dbReference>
<dbReference type="Gene3D" id="1.10.287.130">
    <property type="match status" value="1"/>
</dbReference>
<dbReference type="SMART" id="SM00387">
    <property type="entry name" value="HATPase_c"/>
    <property type="match status" value="1"/>
</dbReference>
<dbReference type="Gene3D" id="2.60.40.10">
    <property type="entry name" value="Immunoglobulins"/>
    <property type="match status" value="1"/>
</dbReference>
<evidence type="ECO:0000256" key="3">
    <source>
        <dbReference type="ARBA" id="ARBA00022553"/>
    </source>
</evidence>
<evidence type="ECO:0000256" key="5">
    <source>
        <dbReference type="SAM" id="Phobius"/>
    </source>
</evidence>
<dbReference type="Gene3D" id="2.130.10.10">
    <property type="entry name" value="YVTN repeat-like/Quinoprotein amine dehydrogenase"/>
    <property type="match status" value="4"/>
</dbReference>
<feature type="domain" description="Histidine kinase" evidence="6">
    <location>
        <begin position="904"/>
        <end position="1143"/>
    </location>
</feature>
<dbReference type="KEGG" id="afla:FHG64_03360"/>
<dbReference type="InterPro" id="IPR003661">
    <property type="entry name" value="HisK_dim/P_dom"/>
</dbReference>
<comment type="catalytic activity">
    <reaction evidence="1">
        <text>ATP + protein L-histidine = ADP + protein N-phospho-L-histidine.</text>
        <dbReference type="EC" id="2.7.13.3"/>
    </reaction>
</comment>
<reference evidence="7 8" key="1">
    <citation type="submission" date="2019-06" db="EMBL/GenBank/DDBJ databases">
        <title>Complete genome sequence of Antarcticibacterium flavum KCTC 52984T from an Antarctic marine sediment.</title>
        <authorList>
            <person name="Lee Y.M."/>
            <person name="Shin S.C."/>
        </authorList>
    </citation>
    <scope>NUCLEOTIDE SEQUENCE [LARGE SCALE GENOMIC DNA]</scope>
    <source>
        <strain evidence="7 8">KCTC 52984</strain>
    </source>
</reference>
<keyword evidence="3" id="KW-0597">Phosphoprotein</keyword>
<keyword evidence="5" id="KW-1133">Transmembrane helix</keyword>
<organism evidence="7 8">
    <name type="scientific">Antarcticibacterium flavum</name>
    <dbReference type="NCBI Taxonomy" id="2058175"/>
    <lineage>
        <taxon>Bacteria</taxon>
        <taxon>Pseudomonadati</taxon>
        <taxon>Bacteroidota</taxon>
        <taxon>Flavobacteriia</taxon>
        <taxon>Flavobacteriales</taxon>
        <taxon>Flavobacteriaceae</taxon>
        <taxon>Antarcticibacterium</taxon>
    </lineage>
</organism>
<dbReference type="InterPro" id="IPR036890">
    <property type="entry name" value="HATPase_C_sf"/>
</dbReference>
<evidence type="ECO:0000256" key="2">
    <source>
        <dbReference type="ARBA" id="ARBA00012438"/>
    </source>
</evidence>
<dbReference type="GO" id="GO:0000155">
    <property type="term" value="F:phosphorelay sensor kinase activity"/>
    <property type="evidence" value="ECO:0007669"/>
    <property type="project" value="InterPro"/>
</dbReference>
<dbReference type="SMART" id="SM00388">
    <property type="entry name" value="HisKA"/>
    <property type="match status" value="1"/>
</dbReference>
<keyword evidence="4" id="KW-0175">Coiled coil</keyword>
<evidence type="ECO:0000259" key="6">
    <source>
        <dbReference type="PROSITE" id="PS50109"/>
    </source>
</evidence>
<accession>A0A5B7X1K2</accession>
<dbReference type="InterPro" id="IPR004358">
    <property type="entry name" value="Sig_transdc_His_kin-like_C"/>
</dbReference>
<feature type="coiled-coil region" evidence="4">
    <location>
        <begin position="834"/>
        <end position="943"/>
    </location>
</feature>
<sequence length="1153" mass="128498">MSWKYFLPILILLSGWLKAGAQELPLTHFTSDSEVNALPSALVTQVYQDRQGFIWFTVFTSGLARYNGASMEVYDQSHGLRDLGVWQITEDKTGHLWVSSGAGLVVSEKPLSSYQFGKKIKFTPLYKGTLLSREAISRNQQLAVDTLGRVWVGTSEKGIIRYHIDQAGALKIDTISTSINNSGNLAVNSLKASGSGGVYAGLEGGILAEFYEGKLSQVYAEYTNAENVNFNAIYEDTAGGLWAYRQNGEIFYFANKITTPEIILGDLASNVTGITSLQDGTILASNGESGITMINRETREIIKSYSRSGGLLSDNVFHTMEDKEGNVWIAQSGGVSKLRYNFNAFENFTARSKAGEKPVLPSGKINAVLIPSSGQNPCRFWVGTEGGATCVNNYGSSRFITQADGLTGDWVNGLSQDPKGRIWIATTKGLNALVFSKSLLPRDAYNVREVQIFGKEAFIFSIWESPPFIASENISKGEDKKAGSIWFPGLKSLFVYYKDSIYEFGPEQGLPATLLKSVSIDNNGYVWVGTLDRGLYRSEVPINLDRLGSYTAEKRIFSQVWSLDKGAPTNHIEKLLWHNGVLWAGTQIGLFKLDPESFKILLHINRNRGLPANNAVSFAVSPRSGNLWVGTNKGLAEVDPVDGKVLSIITRQDGLVDNEVWLYGSVKVDEEGKIYYGTSGGLSIYDPEKDQPNTVPPKLALTSVEISYKSDSRNEVTFEYAALSYANVANVKYRTRLIGYEDSWSQPTNVKRLRYTNLPAYFLPRNYTLEVIAENESGIMALEPLRYTFSVEPVGWLQWWAFVLYALFFGTLTFIIDRVQRRRLIKRERDHARLREAELQAETATARSNAAESQAHALRAENEKKALELAKVRELEKAYNELKTTQKQLIQAEKMASLGRLATGVAHEIKNPLNFINNFAELSSDLVEELEEARRKGDEEEIKFLMHDLKQNTRKIEEHGKRADAIVRSMMQHARGGKPIFELFDLNDLVEKYTELAYQGKRNQYPGFKARIEKDLDAHLGEIRIVGQEVGQVLLNVVGNSLDAVLGKKKFTGDDYEPLVRITTRKREKFVEIVIADNGPGVPEDIKERIFEPFFTTKPTGEGTGLGLSLSYNIITHGHNGSLSLVNNDEEGATFIISLPILKNEPRKKVLAR</sequence>
<dbReference type="InterPro" id="IPR005467">
    <property type="entry name" value="His_kinase_dom"/>
</dbReference>
<evidence type="ECO:0000313" key="7">
    <source>
        <dbReference type="EMBL" id="QCY68503.1"/>
    </source>
</evidence>
<dbReference type="PANTHER" id="PTHR43065">
    <property type="entry name" value="SENSOR HISTIDINE KINASE"/>
    <property type="match status" value="1"/>
</dbReference>
<evidence type="ECO:0000256" key="1">
    <source>
        <dbReference type="ARBA" id="ARBA00000085"/>
    </source>
</evidence>
<dbReference type="Pfam" id="PF00512">
    <property type="entry name" value="HisKA"/>
    <property type="match status" value="1"/>
</dbReference>
<name>A0A5B7X1K2_9FLAO</name>
<dbReference type="Pfam" id="PF02518">
    <property type="entry name" value="HATPase_c"/>
    <property type="match status" value="1"/>
</dbReference>
<keyword evidence="5" id="KW-0812">Transmembrane</keyword>
<dbReference type="PRINTS" id="PR00344">
    <property type="entry name" value="BCTRLSENSOR"/>
</dbReference>
<dbReference type="Pfam" id="PF07494">
    <property type="entry name" value="Reg_prop"/>
    <property type="match status" value="1"/>
</dbReference>
<dbReference type="OrthoDB" id="9809670at2"/>
<dbReference type="InterPro" id="IPR036097">
    <property type="entry name" value="HisK_dim/P_sf"/>
</dbReference>
<dbReference type="PANTHER" id="PTHR43065:SF42">
    <property type="entry name" value="TWO-COMPONENT SENSOR PPRA"/>
    <property type="match status" value="1"/>
</dbReference>
<evidence type="ECO:0000313" key="8">
    <source>
        <dbReference type="Proteomes" id="UP000309016"/>
    </source>
</evidence>
<gene>
    <name evidence="7" type="ORF">FHG64_03360</name>
</gene>